<reference evidence="3 4" key="1">
    <citation type="journal article" date="2014" name="Agronomy (Basel)">
        <title>A Draft Genome Sequence for Ensete ventricosum, the Drought-Tolerant Tree Against Hunger.</title>
        <authorList>
            <person name="Harrison J."/>
            <person name="Moore K.A."/>
            <person name="Paszkiewicz K."/>
            <person name="Jones T."/>
            <person name="Grant M."/>
            <person name="Ambacheew D."/>
            <person name="Muzemil S."/>
            <person name="Studholme D.J."/>
        </authorList>
    </citation>
    <scope>NUCLEOTIDE SEQUENCE [LARGE SCALE GENOMIC DNA]</scope>
</reference>
<name>A0A427B225_ENSVE</name>
<feature type="compositionally biased region" description="Basic and acidic residues" evidence="1">
    <location>
        <begin position="49"/>
        <end position="62"/>
    </location>
</feature>
<evidence type="ECO:0000256" key="1">
    <source>
        <dbReference type="SAM" id="MobiDB-lite"/>
    </source>
</evidence>
<evidence type="ECO:0000256" key="2">
    <source>
        <dbReference type="SAM" id="SignalP"/>
    </source>
</evidence>
<dbReference type="Proteomes" id="UP000287651">
    <property type="component" value="Unassembled WGS sequence"/>
</dbReference>
<organism evidence="3 4">
    <name type="scientific">Ensete ventricosum</name>
    <name type="common">Abyssinian banana</name>
    <name type="synonym">Musa ensete</name>
    <dbReference type="NCBI Taxonomy" id="4639"/>
    <lineage>
        <taxon>Eukaryota</taxon>
        <taxon>Viridiplantae</taxon>
        <taxon>Streptophyta</taxon>
        <taxon>Embryophyta</taxon>
        <taxon>Tracheophyta</taxon>
        <taxon>Spermatophyta</taxon>
        <taxon>Magnoliopsida</taxon>
        <taxon>Liliopsida</taxon>
        <taxon>Zingiberales</taxon>
        <taxon>Musaceae</taxon>
        <taxon>Ensete</taxon>
    </lineage>
</organism>
<sequence>MGRQKVMINGLPKCFALVLFTYLLGCGEGRRSVEGEGRRRGHSKKREKKKENRENLDSKPFLDPDPMPPSLDDPLGMTLRIARYTRYARTIPYRAKLGKLVWYKISIPAIKNHVST</sequence>
<gene>
    <name evidence="3" type="ORF">B296_00019814</name>
</gene>
<feature type="region of interest" description="Disordered" evidence="1">
    <location>
        <begin position="30"/>
        <end position="74"/>
    </location>
</feature>
<feature type="chain" id="PRO_5019513392" evidence="2">
    <location>
        <begin position="30"/>
        <end position="116"/>
    </location>
</feature>
<dbReference type="AlphaFoldDB" id="A0A427B225"/>
<feature type="signal peptide" evidence="2">
    <location>
        <begin position="1"/>
        <end position="29"/>
    </location>
</feature>
<feature type="compositionally biased region" description="Basic residues" evidence="1">
    <location>
        <begin position="39"/>
        <end position="48"/>
    </location>
</feature>
<comment type="caution">
    <text evidence="3">The sequence shown here is derived from an EMBL/GenBank/DDBJ whole genome shotgun (WGS) entry which is preliminary data.</text>
</comment>
<keyword evidence="2" id="KW-0732">Signal</keyword>
<evidence type="ECO:0000313" key="3">
    <source>
        <dbReference type="EMBL" id="RRT82523.1"/>
    </source>
</evidence>
<accession>A0A427B225</accession>
<evidence type="ECO:0000313" key="4">
    <source>
        <dbReference type="Proteomes" id="UP000287651"/>
    </source>
</evidence>
<protein>
    <submittedName>
        <fullName evidence="3">Uncharacterized protein</fullName>
    </submittedName>
</protein>
<dbReference type="EMBL" id="AMZH03000678">
    <property type="protein sequence ID" value="RRT82523.1"/>
    <property type="molecule type" value="Genomic_DNA"/>
</dbReference>
<proteinExistence type="predicted"/>